<dbReference type="CDD" id="cd04301">
    <property type="entry name" value="NAT_SF"/>
    <property type="match status" value="1"/>
</dbReference>
<gene>
    <name evidence="4" type="ORF">EBB59_10005</name>
</gene>
<accession>A0A3M2HTP1</accession>
<comment type="caution">
    <text evidence="4">The sequence shown here is derived from an EMBL/GenBank/DDBJ whole genome shotgun (WGS) entry which is preliminary data.</text>
</comment>
<dbReference type="PANTHER" id="PTHR43877">
    <property type="entry name" value="AMINOALKYLPHOSPHONATE N-ACETYLTRANSFERASE-RELATED-RELATED"/>
    <property type="match status" value="1"/>
</dbReference>
<dbReference type="PROSITE" id="PS51186">
    <property type="entry name" value="GNAT"/>
    <property type="match status" value="1"/>
</dbReference>
<keyword evidence="1 4" id="KW-0808">Transferase</keyword>
<dbReference type="Gene3D" id="3.40.630.30">
    <property type="match status" value="1"/>
</dbReference>
<name>A0A3M2HTP1_9GAMM</name>
<dbReference type="AlphaFoldDB" id="A0A3M2HTP1"/>
<dbReference type="InterPro" id="IPR000182">
    <property type="entry name" value="GNAT_dom"/>
</dbReference>
<dbReference type="EMBL" id="RFLY01000014">
    <property type="protein sequence ID" value="RMH90769.1"/>
    <property type="molecule type" value="Genomic_DNA"/>
</dbReference>
<dbReference type="GO" id="GO:0016747">
    <property type="term" value="F:acyltransferase activity, transferring groups other than amino-acyl groups"/>
    <property type="evidence" value="ECO:0007669"/>
    <property type="project" value="InterPro"/>
</dbReference>
<feature type="domain" description="N-acetyltransferase" evidence="3">
    <location>
        <begin position="25"/>
        <end position="174"/>
    </location>
</feature>
<sequence length="174" mass="19426">MPPSSVTKCAARALPGVHRTMNASLHFRPARDADIVTLLPAMQDFYVLEKLRWDEARQQAALAALIDNPRAGRLLVIERDSELAGYAVVGFCFSLEFDGRYALLDELYVLPAFQGLGLGKRLLREAEQLALAEGCRALRLEVSDDNPHARGIYERAGYQAQPRRLMSRWLDADG</sequence>
<proteinExistence type="predicted"/>
<evidence type="ECO:0000256" key="2">
    <source>
        <dbReference type="ARBA" id="ARBA00023315"/>
    </source>
</evidence>
<dbReference type="PANTHER" id="PTHR43877:SF2">
    <property type="entry name" value="AMINOALKYLPHOSPHONATE N-ACETYLTRANSFERASE-RELATED"/>
    <property type="match status" value="1"/>
</dbReference>
<evidence type="ECO:0000259" key="3">
    <source>
        <dbReference type="PROSITE" id="PS51186"/>
    </source>
</evidence>
<dbReference type="InterPro" id="IPR016181">
    <property type="entry name" value="Acyl_CoA_acyltransferase"/>
</dbReference>
<evidence type="ECO:0000313" key="4">
    <source>
        <dbReference type="EMBL" id="RMH90769.1"/>
    </source>
</evidence>
<dbReference type="Pfam" id="PF00583">
    <property type="entry name" value="Acetyltransf_1"/>
    <property type="match status" value="1"/>
</dbReference>
<dbReference type="Proteomes" id="UP000275012">
    <property type="component" value="Unassembled WGS sequence"/>
</dbReference>
<protein>
    <submittedName>
        <fullName evidence="4">GNAT family N-acetyltransferase</fullName>
    </submittedName>
</protein>
<keyword evidence="5" id="KW-1185">Reference proteome</keyword>
<reference evidence="4 5" key="1">
    <citation type="submission" date="2018-10" db="EMBL/GenBank/DDBJ databases">
        <title>Proposal of Lysobacter pythonis sp. nov. isolated from royal pythons (Python regius).</title>
        <authorList>
            <person name="Hans-Juergen B."/>
            <person name="Huptas C."/>
            <person name="Sandra B."/>
            <person name="Igor L."/>
            <person name="Joachim S."/>
            <person name="Siegfried S."/>
            <person name="Mareike W."/>
            <person name="Peter K."/>
        </authorList>
    </citation>
    <scope>NUCLEOTIDE SEQUENCE [LARGE SCALE GENOMIC DNA]</scope>
    <source>
        <strain evidence="4 5">4284/11</strain>
    </source>
</reference>
<dbReference type="InterPro" id="IPR050832">
    <property type="entry name" value="Bact_Acetyltransf"/>
</dbReference>
<keyword evidence="2" id="KW-0012">Acyltransferase</keyword>
<dbReference type="SUPFAM" id="SSF55729">
    <property type="entry name" value="Acyl-CoA N-acyltransferases (Nat)"/>
    <property type="match status" value="1"/>
</dbReference>
<organism evidence="4 5">
    <name type="scientific">Solilutibacter pythonis</name>
    <dbReference type="NCBI Taxonomy" id="2483112"/>
    <lineage>
        <taxon>Bacteria</taxon>
        <taxon>Pseudomonadati</taxon>
        <taxon>Pseudomonadota</taxon>
        <taxon>Gammaproteobacteria</taxon>
        <taxon>Lysobacterales</taxon>
        <taxon>Lysobacteraceae</taxon>
        <taxon>Solilutibacter</taxon>
    </lineage>
</organism>
<evidence type="ECO:0000313" key="5">
    <source>
        <dbReference type="Proteomes" id="UP000275012"/>
    </source>
</evidence>
<evidence type="ECO:0000256" key="1">
    <source>
        <dbReference type="ARBA" id="ARBA00022679"/>
    </source>
</evidence>